<protein>
    <submittedName>
        <fullName evidence="2">Proteasome subunit alpha type-6</fullName>
    </submittedName>
</protein>
<feature type="region of interest" description="Disordered" evidence="1">
    <location>
        <begin position="1"/>
        <end position="22"/>
    </location>
</feature>
<reference evidence="2 3" key="1">
    <citation type="journal article" date="2019" name="Genome Biol. Evol.">
        <title>Whole-Genome Sequencing of the Giant Devil Catfish, Bagarius yarrelli.</title>
        <authorList>
            <person name="Jiang W."/>
            <person name="Lv Y."/>
            <person name="Cheng L."/>
            <person name="Yang K."/>
            <person name="Chao B."/>
            <person name="Wang X."/>
            <person name="Li Y."/>
            <person name="Pan X."/>
            <person name="You X."/>
            <person name="Zhang Y."/>
            <person name="Yang J."/>
            <person name="Li J."/>
            <person name="Zhang X."/>
            <person name="Liu S."/>
            <person name="Sun C."/>
            <person name="Yang J."/>
            <person name="Shi Q."/>
        </authorList>
    </citation>
    <scope>NUCLEOTIDE SEQUENCE [LARGE SCALE GENOMIC DNA]</scope>
    <source>
        <strain evidence="2">JWS20170419001</strain>
        <tissue evidence="2">Muscle</tissue>
    </source>
</reference>
<dbReference type="AlphaFoldDB" id="A0A556VCH0"/>
<organism evidence="2 3">
    <name type="scientific">Bagarius yarrelli</name>
    <name type="common">Goonch</name>
    <name type="synonym">Bagrus yarrelli</name>
    <dbReference type="NCBI Taxonomy" id="175774"/>
    <lineage>
        <taxon>Eukaryota</taxon>
        <taxon>Metazoa</taxon>
        <taxon>Chordata</taxon>
        <taxon>Craniata</taxon>
        <taxon>Vertebrata</taxon>
        <taxon>Euteleostomi</taxon>
        <taxon>Actinopterygii</taxon>
        <taxon>Neopterygii</taxon>
        <taxon>Teleostei</taxon>
        <taxon>Ostariophysi</taxon>
        <taxon>Siluriformes</taxon>
        <taxon>Sisoridae</taxon>
        <taxon>Sisorinae</taxon>
        <taxon>Bagarius</taxon>
    </lineage>
</organism>
<accession>A0A556VCH0</accession>
<dbReference type="InterPro" id="IPR029055">
    <property type="entry name" value="Ntn_hydrolases_N"/>
</dbReference>
<evidence type="ECO:0000313" key="3">
    <source>
        <dbReference type="Proteomes" id="UP000319801"/>
    </source>
</evidence>
<dbReference type="GO" id="GO:0000502">
    <property type="term" value="C:proteasome complex"/>
    <property type="evidence" value="ECO:0007669"/>
    <property type="project" value="UniProtKB-KW"/>
</dbReference>
<dbReference type="Proteomes" id="UP000319801">
    <property type="component" value="Unassembled WGS sequence"/>
</dbReference>
<feature type="compositionally biased region" description="Pro residues" evidence="1">
    <location>
        <begin position="7"/>
        <end position="19"/>
    </location>
</feature>
<evidence type="ECO:0000313" key="2">
    <source>
        <dbReference type="EMBL" id="TTL10205.1"/>
    </source>
</evidence>
<keyword evidence="3" id="KW-1185">Reference proteome</keyword>
<dbReference type="SUPFAM" id="SSF56235">
    <property type="entry name" value="N-terminal nucleophile aminohydrolases (Ntn hydrolases)"/>
    <property type="match status" value="2"/>
</dbReference>
<dbReference type="EMBL" id="VCAZ01000232">
    <property type="protein sequence ID" value="TTL10205.1"/>
    <property type="molecule type" value="Genomic_DNA"/>
</dbReference>
<gene>
    <name evidence="2" type="ORF">Baya_15731</name>
</gene>
<keyword evidence="2" id="KW-0647">Proteasome</keyword>
<proteinExistence type="predicted"/>
<dbReference type="OrthoDB" id="5835702at2759"/>
<evidence type="ECO:0000256" key="1">
    <source>
        <dbReference type="SAM" id="MobiDB-lite"/>
    </source>
</evidence>
<dbReference type="Gene3D" id="3.60.20.10">
    <property type="entry name" value="Glutamine Phosphoribosylpyrophosphate, subunit 1, domain 1"/>
    <property type="match status" value="2"/>
</dbReference>
<name>A0A556VCH0_BAGYA</name>
<comment type="caution">
    <text evidence="2">The sequence shown here is derived from an EMBL/GenBank/DDBJ whole genome shotgun (WGS) entry which is preliminary data.</text>
</comment>
<sequence>MQLSAPTPTPSPSPSPSPSRPVLSCPVLSCPVLCATDRKEKPLELNWPLFSTPSDWRVKHSPLPHFQTHFYRAVAAGEKNPEYAFKAINQGGLTSVAVRGKDCAVVVTQRKVPATAAGVKQTEAISYLEKKAKKKQDWTFEQTIEPSELEVGVITAQEPKFRILSEAEVDSHLVSLSERD</sequence>